<dbReference type="InterPro" id="IPR003510">
    <property type="entry name" value="Fumarate_red_C"/>
</dbReference>
<dbReference type="OrthoDB" id="8909678at2"/>
<dbReference type="RefSeq" id="WP_074764546.1">
    <property type="nucleotide sequence ID" value="NZ_FNWO01000001.1"/>
</dbReference>
<keyword evidence="1" id="KW-1003">Cell membrane</keyword>
<dbReference type="Proteomes" id="UP000182983">
    <property type="component" value="Unassembled WGS sequence"/>
</dbReference>
<sequence>MTRRPYVRPLHPHWWLRDRRQFLYIVREGTSVFVGLYSAILMDGLIRLAQGREAWETYLAALSSPLGVTVQVICLAFAAFHAVTWFGVTPKAMPPLLVKGEPIPARTIIRGHFILWAVLSLAVLLVLGG</sequence>
<feature type="transmembrane region" description="Helical" evidence="5">
    <location>
        <begin position="21"/>
        <end position="46"/>
    </location>
</feature>
<feature type="transmembrane region" description="Helical" evidence="5">
    <location>
        <begin position="66"/>
        <end position="88"/>
    </location>
</feature>
<dbReference type="Pfam" id="PF02300">
    <property type="entry name" value="Fumarate_red_C"/>
    <property type="match status" value="1"/>
</dbReference>
<name>A0A1H6GTH2_MAGFU</name>
<dbReference type="EMBL" id="FNWO01000001">
    <property type="protein sequence ID" value="SEH25184.1"/>
    <property type="molecule type" value="Genomic_DNA"/>
</dbReference>
<keyword evidence="4 5" id="KW-0472">Membrane</keyword>
<evidence type="ECO:0000256" key="4">
    <source>
        <dbReference type="ARBA" id="ARBA00023136"/>
    </source>
</evidence>
<accession>A0A1H6GTH2</accession>
<evidence type="ECO:0000313" key="7">
    <source>
        <dbReference type="Proteomes" id="UP000182983"/>
    </source>
</evidence>
<feature type="transmembrane region" description="Helical" evidence="5">
    <location>
        <begin position="108"/>
        <end position="127"/>
    </location>
</feature>
<organism evidence="6 7">
    <name type="scientific">Magnetospirillum fulvum</name>
    <name type="common">Rhodospirillum fulvum</name>
    <dbReference type="NCBI Taxonomy" id="1082"/>
    <lineage>
        <taxon>Bacteria</taxon>
        <taxon>Pseudomonadati</taxon>
        <taxon>Pseudomonadota</taxon>
        <taxon>Alphaproteobacteria</taxon>
        <taxon>Rhodospirillales</taxon>
        <taxon>Rhodospirillaceae</taxon>
        <taxon>Magnetospirillum</taxon>
    </lineage>
</organism>
<dbReference type="PIRSF" id="PIRSF000180">
    <property type="entry name" value="FrdC"/>
    <property type="match status" value="1"/>
</dbReference>
<keyword evidence="3 5" id="KW-1133">Transmembrane helix</keyword>
<evidence type="ECO:0000256" key="5">
    <source>
        <dbReference type="SAM" id="Phobius"/>
    </source>
</evidence>
<dbReference type="AlphaFoldDB" id="A0A1H6GTH2"/>
<dbReference type="InterPro" id="IPR034804">
    <property type="entry name" value="SQR/QFR_C/D"/>
</dbReference>
<gene>
    <name evidence="6" type="ORF">SAMN04244559_00146</name>
</gene>
<keyword evidence="2 5" id="KW-0812">Transmembrane</keyword>
<dbReference type="GO" id="GO:0016020">
    <property type="term" value="C:membrane"/>
    <property type="evidence" value="ECO:0007669"/>
    <property type="project" value="InterPro"/>
</dbReference>
<protein>
    <submittedName>
        <fullName evidence="6">Fumarate reductase subunit C</fullName>
    </submittedName>
</protein>
<evidence type="ECO:0000256" key="2">
    <source>
        <dbReference type="ARBA" id="ARBA00022692"/>
    </source>
</evidence>
<keyword evidence="7" id="KW-1185">Reference proteome</keyword>
<evidence type="ECO:0000256" key="3">
    <source>
        <dbReference type="ARBA" id="ARBA00022989"/>
    </source>
</evidence>
<reference evidence="7" key="1">
    <citation type="submission" date="2016-10" db="EMBL/GenBank/DDBJ databases">
        <authorList>
            <person name="Varghese N."/>
            <person name="Submissions S."/>
        </authorList>
    </citation>
    <scope>NUCLEOTIDE SEQUENCE [LARGE SCALE GENOMIC DNA]</scope>
    <source>
        <strain evidence="7">DSM 13234</strain>
    </source>
</reference>
<evidence type="ECO:0000313" key="6">
    <source>
        <dbReference type="EMBL" id="SEH25184.1"/>
    </source>
</evidence>
<dbReference type="SUPFAM" id="SSF81343">
    <property type="entry name" value="Fumarate reductase respiratory complex transmembrane subunits"/>
    <property type="match status" value="1"/>
</dbReference>
<dbReference type="Gene3D" id="1.20.1300.10">
    <property type="entry name" value="Fumarate reductase/succinate dehydrogenase, transmembrane subunit"/>
    <property type="match status" value="1"/>
</dbReference>
<evidence type="ECO:0000256" key="1">
    <source>
        <dbReference type="ARBA" id="ARBA00022475"/>
    </source>
</evidence>
<proteinExistence type="predicted"/>